<keyword evidence="1" id="KW-0472">Membrane</keyword>
<dbReference type="Proteomes" id="UP000095283">
    <property type="component" value="Unplaced"/>
</dbReference>
<reference evidence="3" key="1">
    <citation type="submission" date="2016-11" db="UniProtKB">
        <authorList>
            <consortium name="WormBaseParasite"/>
        </authorList>
    </citation>
    <scope>IDENTIFICATION</scope>
</reference>
<keyword evidence="1" id="KW-0812">Transmembrane</keyword>
<evidence type="ECO:0000313" key="2">
    <source>
        <dbReference type="Proteomes" id="UP000095283"/>
    </source>
</evidence>
<accession>A0A1I7WDQ3</accession>
<organism evidence="2 3">
    <name type="scientific">Heterorhabditis bacteriophora</name>
    <name type="common">Entomopathogenic nematode worm</name>
    <dbReference type="NCBI Taxonomy" id="37862"/>
    <lineage>
        <taxon>Eukaryota</taxon>
        <taxon>Metazoa</taxon>
        <taxon>Ecdysozoa</taxon>
        <taxon>Nematoda</taxon>
        <taxon>Chromadorea</taxon>
        <taxon>Rhabditida</taxon>
        <taxon>Rhabditina</taxon>
        <taxon>Rhabditomorpha</taxon>
        <taxon>Strongyloidea</taxon>
        <taxon>Heterorhabditidae</taxon>
        <taxon>Heterorhabditis</taxon>
    </lineage>
</organism>
<keyword evidence="1" id="KW-1133">Transmembrane helix</keyword>
<sequence length="143" mass="16415">MTVDQCCRYIVMKIVRDNIQESNIVSLSFLWAIVKICVCCFLSFLYTCDSICCLRILLGLSIFYTCYYKAVIKRKTARETTKYAAATRGSAIETVLLKLGVGLKSEISQDCVAKLSKSMNFITHKWRKTTKTEKWYQMKTATD</sequence>
<name>A0A1I7WDQ3_HETBA</name>
<dbReference type="AlphaFoldDB" id="A0A1I7WDQ3"/>
<proteinExistence type="predicted"/>
<dbReference type="WBParaSite" id="Hba_03069">
    <property type="protein sequence ID" value="Hba_03069"/>
    <property type="gene ID" value="Hba_03069"/>
</dbReference>
<feature type="transmembrane region" description="Helical" evidence="1">
    <location>
        <begin position="24"/>
        <end position="46"/>
    </location>
</feature>
<evidence type="ECO:0000256" key="1">
    <source>
        <dbReference type="SAM" id="Phobius"/>
    </source>
</evidence>
<protein>
    <submittedName>
        <fullName evidence="3">Transmembrane protein</fullName>
    </submittedName>
</protein>
<evidence type="ECO:0000313" key="3">
    <source>
        <dbReference type="WBParaSite" id="Hba_03069"/>
    </source>
</evidence>
<keyword evidence="2" id="KW-1185">Reference proteome</keyword>